<gene>
    <name evidence="1" type="ORF">QE152_g39204</name>
</gene>
<keyword evidence="2" id="KW-1185">Reference proteome</keyword>
<organism evidence="1 2">
    <name type="scientific">Popillia japonica</name>
    <name type="common">Japanese beetle</name>
    <dbReference type="NCBI Taxonomy" id="7064"/>
    <lineage>
        <taxon>Eukaryota</taxon>
        <taxon>Metazoa</taxon>
        <taxon>Ecdysozoa</taxon>
        <taxon>Arthropoda</taxon>
        <taxon>Hexapoda</taxon>
        <taxon>Insecta</taxon>
        <taxon>Pterygota</taxon>
        <taxon>Neoptera</taxon>
        <taxon>Endopterygota</taxon>
        <taxon>Coleoptera</taxon>
        <taxon>Polyphaga</taxon>
        <taxon>Scarabaeiformia</taxon>
        <taxon>Scarabaeidae</taxon>
        <taxon>Rutelinae</taxon>
        <taxon>Popillia</taxon>
    </lineage>
</organism>
<dbReference type="EMBL" id="JASPKY010000915">
    <property type="protein sequence ID" value="KAK9680298.1"/>
    <property type="molecule type" value="Genomic_DNA"/>
</dbReference>
<protein>
    <submittedName>
        <fullName evidence="1">Uncharacterized protein</fullName>
    </submittedName>
</protein>
<proteinExistence type="predicted"/>
<evidence type="ECO:0000313" key="2">
    <source>
        <dbReference type="Proteomes" id="UP001458880"/>
    </source>
</evidence>
<reference evidence="1 2" key="1">
    <citation type="journal article" date="2024" name="BMC Genomics">
        <title>De novo assembly and annotation of Popillia japonica's genome with initial clues to its potential as an invasive pest.</title>
        <authorList>
            <person name="Cucini C."/>
            <person name="Boschi S."/>
            <person name="Funari R."/>
            <person name="Cardaioli E."/>
            <person name="Iannotti N."/>
            <person name="Marturano G."/>
            <person name="Paoli F."/>
            <person name="Bruttini M."/>
            <person name="Carapelli A."/>
            <person name="Frati F."/>
            <person name="Nardi F."/>
        </authorList>
    </citation>
    <scope>NUCLEOTIDE SEQUENCE [LARGE SCALE GENOMIC DNA]</scope>
    <source>
        <strain evidence="1">DMR45628</strain>
    </source>
</reference>
<dbReference type="Proteomes" id="UP001458880">
    <property type="component" value="Unassembled WGS sequence"/>
</dbReference>
<sequence>MQNTENKPTLAAGEKRKRVIWYARDLFCPPAPRIVEGYTTLPHNGPPRGNSFRIFSPPSLVATATAAVSPVETFTMVLRAVTVFVSFPHHLLSLLLPPPFPRWKLSDLL</sequence>
<name>A0AAW1HUR9_POPJA</name>
<accession>A0AAW1HUR9</accession>
<comment type="caution">
    <text evidence="1">The sequence shown here is derived from an EMBL/GenBank/DDBJ whole genome shotgun (WGS) entry which is preliminary data.</text>
</comment>
<evidence type="ECO:0000313" key="1">
    <source>
        <dbReference type="EMBL" id="KAK9680298.1"/>
    </source>
</evidence>
<dbReference type="AlphaFoldDB" id="A0AAW1HUR9"/>